<feature type="active site" description="Proton acceptor" evidence="7">
    <location>
        <position position="27"/>
    </location>
</feature>
<comment type="function">
    <text evidence="7">Catalyzes the release of premature peptidyl moieties from peptidyl-tRNA molecules trapped in stalled 50S ribosomal subunits, and thus maintains levels of free tRNAs and 50S ribosomes.</text>
</comment>
<proteinExistence type="inferred from homology"/>
<evidence type="ECO:0000256" key="4">
    <source>
        <dbReference type="ARBA" id="ARBA00022884"/>
    </source>
</evidence>
<dbReference type="PROSITE" id="PS01196">
    <property type="entry name" value="PEPT_TRNA_HYDROL_2"/>
    <property type="match status" value="1"/>
</dbReference>
<sequence length="190" mass="20233">MPVILVRVTILIVGLGNPGPQYAATRHNAGVFVVEELLGRATPMPAQLAAHKRTNTEIAELAKGRLLADDHAVLARTRSFMNLSGGPVKALMDYFSVKPEDLYVVHDELDLELGEVKLRRGGGDHGHNGLKSVTKSLGGKPYNKVAVGIGRPPGRMAPADYVLKPFSAKEQVDLAIAAADAADEILRAIG</sequence>
<dbReference type="GO" id="GO:0000049">
    <property type="term" value="F:tRNA binding"/>
    <property type="evidence" value="ECO:0007669"/>
    <property type="project" value="UniProtKB-UniRule"/>
</dbReference>
<evidence type="ECO:0000256" key="3">
    <source>
        <dbReference type="ARBA" id="ARBA00022801"/>
    </source>
</evidence>
<comment type="caution">
    <text evidence="10">The sequence shown here is derived from an EMBL/GenBank/DDBJ whole genome shotgun (WGS) entry which is preliminary data.</text>
</comment>
<dbReference type="EC" id="3.1.1.29" evidence="1 7"/>
<dbReference type="PANTHER" id="PTHR17224:SF1">
    <property type="entry name" value="PEPTIDYL-TRNA HYDROLASE"/>
    <property type="match status" value="1"/>
</dbReference>
<feature type="site" description="Stabilizes the basic form of H active site to accept a proton" evidence="7">
    <location>
        <position position="107"/>
    </location>
</feature>
<comment type="function">
    <text evidence="7">Hydrolyzes ribosome-free peptidyl-tRNAs (with 1 or more amino acids incorporated), which drop off the ribosome during protein synthesis, or as a result of ribosome stalling.</text>
</comment>
<keyword evidence="4 7" id="KW-0694">RNA-binding</keyword>
<feature type="binding site" evidence="7">
    <location>
        <position position="80"/>
    </location>
    <ligand>
        <name>tRNA</name>
        <dbReference type="ChEBI" id="CHEBI:17843"/>
    </ligand>
</feature>
<dbReference type="HAMAP" id="MF_00083">
    <property type="entry name" value="Pept_tRNA_hydro_bact"/>
    <property type="match status" value="1"/>
</dbReference>
<dbReference type="PANTHER" id="PTHR17224">
    <property type="entry name" value="PEPTIDYL-TRNA HYDROLASE"/>
    <property type="match status" value="1"/>
</dbReference>
<dbReference type="InterPro" id="IPR036416">
    <property type="entry name" value="Pept_tRNA_hydro_sf"/>
</dbReference>
<dbReference type="GO" id="GO:0072344">
    <property type="term" value="P:rescue of stalled ribosome"/>
    <property type="evidence" value="ECO:0007669"/>
    <property type="project" value="UniProtKB-UniRule"/>
</dbReference>
<accession>A0A7H0KBQ3</accession>
<dbReference type="EMBL" id="JABFED010000003">
    <property type="protein sequence ID" value="MBA1837469.1"/>
    <property type="molecule type" value="Genomic_DNA"/>
</dbReference>
<evidence type="ECO:0000313" key="11">
    <source>
        <dbReference type="Proteomes" id="UP000577408"/>
    </source>
</evidence>
<evidence type="ECO:0000256" key="7">
    <source>
        <dbReference type="HAMAP-Rule" id="MF_00083"/>
    </source>
</evidence>
<dbReference type="RefSeq" id="WP_181192186.1">
    <property type="nucleotide sequence ID" value="NZ_JABFED010000003.1"/>
</dbReference>
<organism evidence="10 11">
    <name type="scientific">Corynebacterium wankanglinii</name>
    <dbReference type="NCBI Taxonomy" id="2735136"/>
    <lineage>
        <taxon>Bacteria</taxon>
        <taxon>Bacillati</taxon>
        <taxon>Actinomycetota</taxon>
        <taxon>Actinomycetes</taxon>
        <taxon>Mycobacteriales</taxon>
        <taxon>Corynebacteriaceae</taxon>
        <taxon>Corynebacterium</taxon>
    </lineage>
</organism>
<feature type="binding site" evidence="7">
    <location>
        <position position="128"/>
    </location>
    <ligand>
        <name>tRNA</name>
        <dbReference type="ChEBI" id="CHEBI:17843"/>
    </ligand>
</feature>
<evidence type="ECO:0000256" key="5">
    <source>
        <dbReference type="ARBA" id="ARBA00038063"/>
    </source>
</evidence>
<evidence type="ECO:0000256" key="1">
    <source>
        <dbReference type="ARBA" id="ARBA00013260"/>
    </source>
</evidence>
<dbReference type="NCBIfam" id="TIGR00447">
    <property type="entry name" value="pth"/>
    <property type="match status" value="1"/>
</dbReference>
<dbReference type="Pfam" id="PF01195">
    <property type="entry name" value="Pept_tRNA_hydro"/>
    <property type="match status" value="1"/>
</dbReference>
<dbReference type="InterPro" id="IPR001328">
    <property type="entry name" value="Pept_tRNA_hydro"/>
</dbReference>
<keyword evidence="7" id="KW-0963">Cytoplasm</keyword>
<feature type="binding site" evidence="7">
    <location>
        <position position="22"/>
    </location>
    <ligand>
        <name>tRNA</name>
        <dbReference type="ChEBI" id="CHEBI:17843"/>
    </ligand>
</feature>
<dbReference type="GO" id="GO:0006515">
    <property type="term" value="P:protein quality control for misfolded or incompletely synthesized proteins"/>
    <property type="evidence" value="ECO:0007669"/>
    <property type="project" value="UniProtKB-UniRule"/>
</dbReference>
<evidence type="ECO:0000313" key="10">
    <source>
        <dbReference type="EMBL" id="MBA1837469.1"/>
    </source>
</evidence>
<protein>
    <recommendedName>
        <fullName evidence="6 7">Peptidyl-tRNA hydrolase</fullName>
        <shortName evidence="7">Pth</shortName>
        <ecNumber evidence="1 7">3.1.1.29</ecNumber>
    </recommendedName>
</protein>
<feature type="site" description="Discriminates between blocked and unblocked aminoacyl-tRNA" evidence="7">
    <location>
        <position position="17"/>
    </location>
</feature>
<comment type="subunit">
    <text evidence="7">Monomer.</text>
</comment>
<comment type="subcellular location">
    <subcellularLocation>
        <location evidence="7">Cytoplasm</location>
    </subcellularLocation>
</comment>
<dbReference type="Gene3D" id="3.40.50.1470">
    <property type="entry name" value="Peptidyl-tRNA hydrolase"/>
    <property type="match status" value="1"/>
</dbReference>
<evidence type="ECO:0000256" key="8">
    <source>
        <dbReference type="RuleBase" id="RU000673"/>
    </source>
</evidence>
<dbReference type="AlphaFoldDB" id="A0A7H0KBQ3"/>
<evidence type="ECO:0000256" key="9">
    <source>
        <dbReference type="RuleBase" id="RU004320"/>
    </source>
</evidence>
<dbReference type="CDD" id="cd00462">
    <property type="entry name" value="PTH"/>
    <property type="match status" value="1"/>
</dbReference>
<keyword evidence="11" id="KW-1185">Reference proteome</keyword>
<comment type="similarity">
    <text evidence="5 7 9">Belongs to the PTH family.</text>
</comment>
<feature type="binding site" evidence="7">
    <location>
        <position position="82"/>
    </location>
    <ligand>
        <name>tRNA</name>
        <dbReference type="ChEBI" id="CHEBI:17843"/>
    </ligand>
</feature>
<dbReference type="SUPFAM" id="SSF53178">
    <property type="entry name" value="Peptidyl-tRNA hydrolase-like"/>
    <property type="match status" value="1"/>
</dbReference>
<dbReference type="PROSITE" id="PS01195">
    <property type="entry name" value="PEPT_TRNA_HYDROL_1"/>
    <property type="match status" value="1"/>
</dbReference>
<evidence type="ECO:0000256" key="2">
    <source>
        <dbReference type="ARBA" id="ARBA00022555"/>
    </source>
</evidence>
<dbReference type="InterPro" id="IPR018171">
    <property type="entry name" value="Pept_tRNA_hydro_CS"/>
</dbReference>
<keyword evidence="2 7" id="KW-0820">tRNA-binding</keyword>
<gene>
    <name evidence="7" type="primary">pth</name>
    <name evidence="10" type="ORF">HMA55_06075</name>
</gene>
<comment type="catalytic activity">
    <reaction evidence="7 8">
        <text>an N-acyl-L-alpha-aminoacyl-tRNA + H2O = an N-acyl-L-amino acid + a tRNA + H(+)</text>
        <dbReference type="Rhea" id="RHEA:54448"/>
        <dbReference type="Rhea" id="RHEA-COMP:10123"/>
        <dbReference type="Rhea" id="RHEA-COMP:13883"/>
        <dbReference type="ChEBI" id="CHEBI:15377"/>
        <dbReference type="ChEBI" id="CHEBI:15378"/>
        <dbReference type="ChEBI" id="CHEBI:59874"/>
        <dbReference type="ChEBI" id="CHEBI:78442"/>
        <dbReference type="ChEBI" id="CHEBI:138191"/>
        <dbReference type="EC" id="3.1.1.29"/>
    </reaction>
</comment>
<reference evidence="10 11" key="1">
    <citation type="submission" date="2020-05" db="EMBL/GenBank/DDBJ databases">
        <title>Descriptions of Corynebacterium xxxx sp. nov., Corynebacterium yyyy sp. nov. and Corynebacterium zzzz sp. nov.</title>
        <authorList>
            <person name="Zhang G."/>
        </authorList>
    </citation>
    <scope>NUCLEOTIDE SEQUENCE [LARGE SCALE GENOMIC DNA]</scope>
    <source>
        <strain evidence="11">zg-913</strain>
    </source>
</reference>
<dbReference type="GO" id="GO:0005737">
    <property type="term" value="C:cytoplasm"/>
    <property type="evidence" value="ECO:0007669"/>
    <property type="project" value="UniProtKB-SubCell"/>
</dbReference>
<keyword evidence="3 7" id="KW-0378">Hydrolase</keyword>
<name>A0A7H0KBQ3_9CORY</name>
<evidence type="ECO:0000256" key="6">
    <source>
        <dbReference type="ARBA" id="ARBA00050038"/>
    </source>
</evidence>
<dbReference type="GO" id="GO:0004045">
    <property type="term" value="F:peptidyl-tRNA hydrolase activity"/>
    <property type="evidence" value="ECO:0007669"/>
    <property type="project" value="UniProtKB-UniRule"/>
</dbReference>
<dbReference type="Proteomes" id="UP000577408">
    <property type="component" value="Unassembled WGS sequence"/>
</dbReference>